<dbReference type="PANTHER" id="PTHR10509">
    <property type="entry name" value="O-METHYLTRANSFERASE-RELATED"/>
    <property type="match status" value="1"/>
</dbReference>
<dbReference type="GO" id="GO:0008757">
    <property type="term" value="F:S-adenosylmethionine-dependent methyltransferase activity"/>
    <property type="evidence" value="ECO:0007669"/>
    <property type="project" value="TreeGrafter"/>
</dbReference>
<proteinExistence type="inferred from homology"/>
<dbReference type="EMBL" id="CATQJA010002604">
    <property type="protein sequence ID" value="CAJ0572737.1"/>
    <property type="molecule type" value="Genomic_DNA"/>
</dbReference>
<gene>
    <name evidence="7" type="ORF">MSPICULIGERA_LOCUS11117</name>
    <name evidence="5" type="ORF">MSPICULIGERA_LOCUS7581</name>
    <name evidence="6" type="ORF">MSPICULIGERA_LOCUS9379</name>
</gene>
<keyword evidence="3" id="KW-0949">S-adenosyl-L-methionine</keyword>
<evidence type="ECO:0000313" key="5">
    <source>
        <dbReference type="EMBL" id="CAJ0569087.1"/>
    </source>
</evidence>
<evidence type="ECO:0000313" key="7">
    <source>
        <dbReference type="EMBL" id="CAJ0572737.1"/>
    </source>
</evidence>
<name>A0AA36CIP0_9BILA</name>
<dbReference type="GO" id="GO:0008171">
    <property type="term" value="F:O-methyltransferase activity"/>
    <property type="evidence" value="ECO:0007669"/>
    <property type="project" value="InterPro"/>
</dbReference>
<evidence type="ECO:0000313" key="8">
    <source>
        <dbReference type="Proteomes" id="UP001177023"/>
    </source>
</evidence>
<protein>
    <recommendedName>
        <fullName evidence="9">O-methyltransferase</fullName>
    </recommendedName>
</protein>
<dbReference type="Proteomes" id="UP001177023">
    <property type="component" value="Unassembled WGS sequence"/>
</dbReference>
<comment type="similarity">
    <text evidence="4">Belongs to the class I-like SAM-binding methyltransferase superfamily. Cation-dependent O-methyltransferase family.</text>
</comment>
<evidence type="ECO:0000256" key="1">
    <source>
        <dbReference type="ARBA" id="ARBA00022603"/>
    </source>
</evidence>
<dbReference type="AlphaFoldDB" id="A0AA36CIP0"/>
<keyword evidence="1" id="KW-0489">Methyltransferase</keyword>
<evidence type="ECO:0000256" key="4">
    <source>
        <dbReference type="ARBA" id="ARBA00023453"/>
    </source>
</evidence>
<comment type="caution">
    <text evidence="5">The sequence shown here is derived from an EMBL/GenBank/DDBJ whole genome shotgun (WGS) entry which is preliminary data.</text>
</comment>
<dbReference type="SUPFAM" id="SSF53335">
    <property type="entry name" value="S-adenosyl-L-methionine-dependent methyltransferases"/>
    <property type="match status" value="1"/>
</dbReference>
<dbReference type="InterPro" id="IPR002935">
    <property type="entry name" value="SAM_O-MeTrfase"/>
</dbReference>
<feature type="non-terminal residue" evidence="5">
    <location>
        <position position="1"/>
    </location>
</feature>
<dbReference type="EMBL" id="CATQJA010001915">
    <property type="protein sequence ID" value="CAJ0569087.1"/>
    <property type="molecule type" value="Genomic_DNA"/>
</dbReference>
<keyword evidence="2" id="KW-0808">Transferase</keyword>
<reference evidence="5" key="1">
    <citation type="submission" date="2023-06" db="EMBL/GenBank/DDBJ databases">
        <authorList>
            <person name="Delattre M."/>
        </authorList>
    </citation>
    <scope>NUCLEOTIDE SEQUENCE</scope>
    <source>
        <strain evidence="5">AF72</strain>
    </source>
</reference>
<dbReference type="InterPro" id="IPR050362">
    <property type="entry name" value="Cation-dep_OMT"/>
</dbReference>
<dbReference type="GO" id="GO:0032259">
    <property type="term" value="P:methylation"/>
    <property type="evidence" value="ECO:0007669"/>
    <property type="project" value="UniProtKB-KW"/>
</dbReference>
<dbReference type="PROSITE" id="PS51682">
    <property type="entry name" value="SAM_OMT_I"/>
    <property type="match status" value="1"/>
</dbReference>
<dbReference type="Pfam" id="PF01596">
    <property type="entry name" value="Methyltransf_3"/>
    <property type="match status" value="1"/>
</dbReference>
<keyword evidence="8" id="KW-1185">Reference proteome</keyword>
<dbReference type="PANTHER" id="PTHR10509:SF93">
    <property type="entry name" value="CATECHOL O-METHYLTRANSFERASE DOMAIN-CONTAINING PROTEIN 1"/>
    <property type="match status" value="1"/>
</dbReference>
<dbReference type="InterPro" id="IPR029063">
    <property type="entry name" value="SAM-dependent_MTases_sf"/>
</dbReference>
<sequence length="226" mass="24765">MSGTVSKSYYEHDDKVIDYCNKLTIKLHPMQQELQDSTLANHKMSVMLGAPEVLTIGQNFLKLIHAKKVLDIGTFTGASALAWALALPDDGQVISMDVDSSALDQIGRPVIEKCPKTAKKIKFHTESAIDTLDRLIADGQSGTFDFSFIDADKVNYSNYYDKSLQLLKPGGVILVDNALWSGSVTKENKDESTKAIDACNQHISQDPKSNSFLVNTGDGLHVAFKI</sequence>
<evidence type="ECO:0000256" key="3">
    <source>
        <dbReference type="ARBA" id="ARBA00022691"/>
    </source>
</evidence>
<evidence type="ECO:0000313" key="6">
    <source>
        <dbReference type="EMBL" id="CAJ0570950.1"/>
    </source>
</evidence>
<evidence type="ECO:0008006" key="9">
    <source>
        <dbReference type="Google" id="ProtNLM"/>
    </source>
</evidence>
<evidence type="ECO:0000256" key="2">
    <source>
        <dbReference type="ARBA" id="ARBA00022679"/>
    </source>
</evidence>
<organism evidence="5 8">
    <name type="scientific">Mesorhabditis spiculigera</name>
    <dbReference type="NCBI Taxonomy" id="96644"/>
    <lineage>
        <taxon>Eukaryota</taxon>
        <taxon>Metazoa</taxon>
        <taxon>Ecdysozoa</taxon>
        <taxon>Nematoda</taxon>
        <taxon>Chromadorea</taxon>
        <taxon>Rhabditida</taxon>
        <taxon>Rhabditina</taxon>
        <taxon>Rhabditomorpha</taxon>
        <taxon>Rhabditoidea</taxon>
        <taxon>Rhabditidae</taxon>
        <taxon>Mesorhabditinae</taxon>
        <taxon>Mesorhabditis</taxon>
    </lineage>
</organism>
<dbReference type="Gene3D" id="3.40.50.150">
    <property type="entry name" value="Vaccinia Virus protein VP39"/>
    <property type="match status" value="1"/>
</dbReference>
<dbReference type="CDD" id="cd02440">
    <property type="entry name" value="AdoMet_MTases"/>
    <property type="match status" value="1"/>
</dbReference>
<dbReference type="EMBL" id="CATQJA010002513">
    <property type="protein sequence ID" value="CAJ0570950.1"/>
    <property type="molecule type" value="Genomic_DNA"/>
</dbReference>
<accession>A0AA36CIP0</accession>